<name>A0A2A9M4E6_BESBE</name>
<feature type="compositionally biased region" description="Basic and acidic residues" evidence="1">
    <location>
        <begin position="192"/>
        <end position="211"/>
    </location>
</feature>
<feature type="region of interest" description="Disordered" evidence="1">
    <location>
        <begin position="449"/>
        <end position="480"/>
    </location>
</feature>
<dbReference type="GeneID" id="40307096"/>
<protein>
    <submittedName>
        <fullName evidence="2">Uncharacterized protein</fullName>
    </submittedName>
</protein>
<evidence type="ECO:0000313" key="3">
    <source>
        <dbReference type="Proteomes" id="UP000224006"/>
    </source>
</evidence>
<dbReference type="EMBL" id="NWUJ01000012">
    <property type="protein sequence ID" value="PFH32094.1"/>
    <property type="molecule type" value="Genomic_DNA"/>
</dbReference>
<keyword evidence="3" id="KW-1185">Reference proteome</keyword>
<evidence type="ECO:0000313" key="2">
    <source>
        <dbReference type="EMBL" id="PFH32094.1"/>
    </source>
</evidence>
<dbReference type="KEGG" id="bbes:BESB_020350"/>
<feature type="compositionally biased region" description="Polar residues" evidence="1">
    <location>
        <begin position="272"/>
        <end position="284"/>
    </location>
</feature>
<dbReference type="AlphaFoldDB" id="A0A2A9M4E6"/>
<reference evidence="2 3" key="1">
    <citation type="submission" date="2017-09" db="EMBL/GenBank/DDBJ databases">
        <title>Genome sequencing of Besnoitia besnoiti strain Bb-Ger1.</title>
        <authorList>
            <person name="Schares G."/>
            <person name="Venepally P."/>
            <person name="Lorenzi H.A."/>
        </authorList>
    </citation>
    <scope>NUCLEOTIDE SEQUENCE [LARGE SCALE GENOMIC DNA]</scope>
    <source>
        <strain evidence="2 3">Bb-Ger1</strain>
    </source>
</reference>
<dbReference type="RefSeq" id="XP_029216103.1">
    <property type="nucleotide sequence ID" value="XM_029360744.1"/>
</dbReference>
<gene>
    <name evidence="2" type="ORF">BESB_020350</name>
</gene>
<sequence length="581" mass="63196">MTPQHPTGSDAGPRVPYHHCLSREAISWMPLKHGAQVYRLFTHALLRAVCTSSNAAFQRTLRDRIKSKNSFRQKCEALGECLIRVLGATAATALKRLEHPELMAAVMHISGLEVLHGLLSENANDLSFLHREGNGLPTSTNFFSRHTRERGCCSFPVPYIALENSMEGDAVVYICHGSPVCGSSAAETDSGRCAEQHSVEEDKSNDSRVPAEEATPQSELTLRQLEELVAHGQQYLSSVEHQLKNFWTFAPCFSWLLRQQLATRAHPAEGTHTPQFLNVSTQERTLNREPGLAPAELDVSHLPDDGQGRPLSKVRGLDPAAVLGLCSSHRPRGPVTDYADDGRTASRGPQASGPSLEAGNLECEPTGLPTSASRGRPKGGFSACPLRHSRTQAPEHVDACEPPGCIRGHGEKPSPHEVSQASPRADENVEHVPIVSLAEIRNLSALDQGAGKRAIRKETPRQRKTPVSGGLSVQVDATDATKGDMAEASVFSVGSTSEAAEPSPHIEMLRDSEATTSRLDKETSDDEWAIITGGRELEEICEAVYQESLRLQELVEFYEDFANECLQRHGHEARVALGGGR</sequence>
<feature type="region of interest" description="Disordered" evidence="1">
    <location>
        <begin position="192"/>
        <end position="217"/>
    </location>
</feature>
<feature type="region of interest" description="Disordered" evidence="1">
    <location>
        <begin position="325"/>
        <end position="379"/>
    </location>
</feature>
<proteinExistence type="predicted"/>
<dbReference type="Proteomes" id="UP000224006">
    <property type="component" value="Chromosome XI"/>
</dbReference>
<comment type="caution">
    <text evidence="2">The sequence shown here is derived from an EMBL/GenBank/DDBJ whole genome shotgun (WGS) entry which is preliminary data.</text>
</comment>
<accession>A0A2A9M4E6</accession>
<dbReference type="OrthoDB" id="330218at2759"/>
<feature type="region of interest" description="Disordered" evidence="1">
    <location>
        <begin position="404"/>
        <end position="426"/>
    </location>
</feature>
<organism evidence="2 3">
    <name type="scientific">Besnoitia besnoiti</name>
    <name type="common">Apicomplexan protozoan</name>
    <dbReference type="NCBI Taxonomy" id="94643"/>
    <lineage>
        <taxon>Eukaryota</taxon>
        <taxon>Sar</taxon>
        <taxon>Alveolata</taxon>
        <taxon>Apicomplexa</taxon>
        <taxon>Conoidasida</taxon>
        <taxon>Coccidia</taxon>
        <taxon>Eucoccidiorida</taxon>
        <taxon>Eimeriorina</taxon>
        <taxon>Sarcocystidae</taxon>
        <taxon>Besnoitia</taxon>
    </lineage>
</organism>
<evidence type="ECO:0000256" key="1">
    <source>
        <dbReference type="SAM" id="MobiDB-lite"/>
    </source>
</evidence>
<feature type="region of interest" description="Disordered" evidence="1">
    <location>
        <begin position="266"/>
        <end position="285"/>
    </location>
</feature>
<dbReference type="VEuPathDB" id="ToxoDB:BESB_020350"/>